<dbReference type="EMBL" id="DROK01000060">
    <property type="protein sequence ID" value="HHI96624.1"/>
    <property type="molecule type" value="Genomic_DNA"/>
</dbReference>
<evidence type="ECO:0000256" key="2">
    <source>
        <dbReference type="ARBA" id="ARBA00022729"/>
    </source>
</evidence>
<sequence>MLRWFLPFLLVAFWWAGVQAKTPITIKSDRMEVLQNQKVVVFSGHVVAKKKDLTIYADRLLVYYDQKEGKREVRKLVALGQVKITKDDWIARAGKAVYFKNLEKIVLEDRPQIWQGDNTVKGARITLYLNEDRYVVESEANEKAEAVIFTD</sequence>
<dbReference type="PANTHER" id="PTHR36504">
    <property type="entry name" value="LIPOPOLYSACCHARIDE EXPORT SYSTEM PROTEIN LPTA"/>
    <property type="match status" value="1"/>
</dbReference>
<keyword evidence="3" id="KW-0574">Periplasm</keyword>
<dbReference type="AlphaFoldDB" id="A0A7V5NYL2"/>
<dbReference type="GO" id="GO:0001530">
    <property type="term" value="F:lipopolysaccharide binding"/>
    <property type="evidence" value="ECO:0007669"/>
    <property type="project" value="InterPro"/>
</dbReference>
<organism evidence="5">
    <name type="scientific">Thermodesulfatator atlanticus</name>
    <dbReference type="NCBI Taxonomy" id="501497"/>
    <lineage>
        <taxon>Bacteria</taxon>
        <taxon>Pseudomonadati</taxon>
        <taxon>Thermodesulfobacteriota</taxon>
        <taxon>Thermodesulfobacteria</taxon>
        <taxon>Thermodesulfobacteriales</taxon>
        <taxon>Thermodesulfatatoraceae</taxon>
        <taxon>Thermodesulfatator</taxon>
    </lineage>
</organism>
<dbReference type="InterPro" id="IPR052037">
    <property type="entry name" value="LPS_export_LptA"/>
</dbReference>
<accession>A0A7V5NYL2</accession>
<evidence type="ECO:0000256" key="3">
    <source>
        <dbReference type="ARBA" id="ARBA00022764"/>
    </source>
</evidence>
<comment type="caution">
    <text evidence="5">The sequence shown here is derived from an EMBL/GenBank/DDBJ whole genome shotgun (WGS) entry which is preliminary data.</text>
</comment>
<keyword evidence="2" id="KW-0732">Signal</keyword>
<keyword evidence="1" id="KW-0813">Transport</keyword>
<dbReference type="GO" id="GO:0030288">
    <property type="term" value="C:outer membrane-bounded periplasmic space"/>
    <property type="evidence" value="ECO:0007669"/>
    <property type="project" value="TreeGrafter"/>
</dbReference>
<dbReference type="Gene3D" id="2.60.450.10">
    <property type="entry name" value="Lipopolysaccharide (LPS) transport protein A like domain"/>
    <property type="match status" value="1"/>
</dbReference>
<dbReference type="InterPro" id="IPR014340">
    <property type="entry name" value="LptA"/>
</dbReference>
<dbReference type="NCBIfam" id="TIGR03002">
    <property type="entry name" value="outer_YhbN_LptA"/>
    <property type="match status" value="1"/>
</dbReference>
<dbReference type="PANTHER" id="PTHR36504:SF1">
    <property type="entry name" value="LIPOPOLYSACCHARIDE EXPORT SYSTEM PROTEIN LPTA"/>
    <property type="match status" value="1"/>
</dbReference>
<dbReference type="GO" id="GO:0015920">
    <property type="term" value="P:lipopolysaccharide transport"/>
    <property type="evidence" value="ECO:0007669"/>
    <property type="project" value="InterPro"/>
</dbReference>
<dbReference type="Proteomes" id="UP000886101">
    <property type="component" value="Unassembled WGS sequence"/>
</dbReference>
<dbReference type="InterPro" id="IPR005653">
    <property type="entry name" value="OstA-like_N"/>
</dbReference>
<evidence type="ECO:0000313" key="5">
    <source>
        <dbReference type="EMBL" id="HHI96624.1"/>
    </source>
</evidence>
<feature type="domain" description="Organic solvent tolerance-like N-terminal" evidence="4">
    <location>
        <begin position="25"/>
        <end position="132"/>
    </location>
</feature>
<reference evidence="5" key="1">
    <citation type="journal article" date="2020" name="mSystems">
        <title>Genome- and Community-Level Interaction Insights into Carbon Utilization and Element Cycling Functions of Hydrothermarchaeota in Hydrothermal Sediment.</title>
        <authorList>
            <person name="Zhou Z."/>
            <person name="Liu Y."/>
            <person name="Xu W."/>
            <person name="Pan J."/>
            <person name="Luo Z.H."/>
            <person name="Li M."/>
        </authorList>
    </citation>
    <scope>NUCLEOTIDE SEQUENCE [LARGE SCALE GENOMIC DNA]</scope>
    <source>
        <strain evidence="5">HyVt-533</strain>
    </source>
</reference>
<evidence type="ECO:0000259" key="4">
    <source>
        <dbReference type="Pfam" id="PF03968"/>
    </source>
</evidence>
<dbReference type="GO" id="GO:0017089">
    <property type="term" value="F:glycolipid transfer activity"/>
    <property type="evidence" value="ECO:0007669"/>
    <property type="project" value="TreeGrafter"/>
</dbReference>
<dbReference type="GO" id="GO:0009279">
    <property type="term" value="C:cell outer membrane"/>
    <property type="evidence" value="ECO:0007669"/>
    <property type="project" value="TreeGrafter"/>
</dbReference>
<proteinExistence type="predicted"/>
<gene>
    <name evidence="5" type="primary">lptA</name>
    <name evidence="5" type="ORF">ENJ96_02105</name>
</gene>
<protein>
    <submittedName>
        <fullName evidence="5">Lipopolysaccharide transport periplasmic protein LptA</fullName>
    </submittedName>
</protein>
<evidence type="ECO:0000256" key="1">
    <source>
        <dbReference type="ARBA" id="ARBA00022448"/>
    </source>
</evidence>
<dbReference type="Pfam" id="PF03968">
    <property type="entry name" value="LptD_N"/>
    <property type="match status" value="1"/>
</dbReference>
<name>A0A7V5NYL2_9BACT</name>